<evidence type="ECO:0000256" key="6">
    <source>
        <dbReference type="ARBA" id="ARBA00022840"/>
    </source>
</evidence>
<dbReference type="Proteomes" id="UP001519271">
    <property type="component" value="Unassembled WGS sequence"/>
</dbReference>
<keyword evidence="4" id="KW-0547">Nucleotide-binding</keyword>
<dbReference type="Gene3D" id="3.40.50.300">
    <property type="entry name" value="P-loop containing nucleotide triphosphate hydrolases"/>
    <property type="match status" value="2"/>
</dbReference>
<accession>A0ABS4G901</accession>
<comment type="similarity">
    <text evidence="2 9">Belongs to the RecN family.</text>
</comment>
<proteinExistence type="inferred from homology"/>
<dbReference type="PANTHER" id="PTHR11059:SF0">
    <property type="entry name" value="DNA REPAIR PROTEIN RECN"/>
    <property type="match status" value="1"/>
</dbReference>
<dbReference type="InterPro" id="IPR004604">
    <property type="entry name" value="DNA_recomb/repair_RecN"/>
</dbReference>
<evidence type="ECO:0000256" key="3">
    <source>
        <dbReference type="ARBA" id="ARBA00021315"/>
    </source>
</evidence>
<keyword evidence="7 9" id="KW-0234">DNA repair</keyword>
<comment type="function">
    <text evidence="1 9">May be involved in recombinational repair of damaged DNA.</text>
</comment>
<evidence type="ECO:0000256" key="1">
    <source>
        <dbReference type="ARBA" id="ARBA00003618"/>
    </source>
</evidence>
<dbReference type="PANTHER" id="PTHR11059">
    <property type="entry name" value="DNA REPAIR PROTEIN RECN"/>
    <property type="match status" value="1"/>
</dbReference>
<dbReference type="NCBIfam" id="TIGR00634">
    <property type="entry name" value="recN"/>
    <property type="match status" value="1"/>
</dbReference>
<evidence type="ECO:0000313" key="12">
    <source>
        <dbReference type="EMBL" id="MBP1920765.1"/>
    </source>
</evidence>
<dbReference type="EMBL" id="JAGGKC010000039">
    <property type="protein sequence ID" value="MBP1920765.1"/>
    <property type="molecule type" value="Genomic_DNA"/>
</dbReference>
<dbReference type="PIRSF" id="PIRSF003128">
    <property type="entry name" value="RecN"/>
    <property type="match status" value="1"/>
</dbReference>
<evidence type="ECO:0000256" key="9">
    <source>
        <dbReference type="PIRNR" id="PIRNR003128"/>
    </source>
</evidence>
<evidence type="ECO:0000256" key="5">
    <source>
        <dbReference type="ARBA" id="ARBA00022763"/>
    </source>
</evidence>
<gene>
    <name evidence="12" type="ORF">J2Z34_003280</name>
</gene>
<sequence>MLIQLNVRNFALIDSLDITFDSGYSILTGETGAGKSILIDSISFVLGGKFARDAIRTGADSAFVEAVFSVTEGVKPVLEAMGIPFEDELVVSRETFISGKNTARVNGRTVLVGQLKEIGRELLDIHGQHNNQNLLDTARHLEYLDSYIGIERDPVFLAYSEDYSELIKLRARLTSMKGGKDRERLLDYLAYQIKDIDDAKLGVDEEKELGEKLHMLVNAEKLSTGLGGALEMLDGEDGALDRCRLALKSLGTVAKIIEKAGAAHKDLEEAFYSMEEVARDLERLNQEIYFDADELEQVNQRLHTYEMLKKKYGKDTESVLRHLDESRKQLDEIVNQEAIIGEIKASIAKTEDRLRELGNAITLSRQEGGMLLSERINSEMKFIGLEKADFSVEVANEGSIGESGMDRVSFLISTNLGEPKKPLEKVVSGGELSRIMLAMKVAFIAKDRTPSVIFDEIDTGISGRVAEAVGEKMYSLSNGFQVFCVTHLPQIAAFSDNHFVVEKLEKDGRTITRVRRLDPEGKAMELAKMIGGSVISDITVSSARDIIGKSDELKRKYEK</sequence>
<keyword evidence="13" id="KW-1185">Reference proteome</keyword>
<dbReference type="SUPFAM" id="SSF52540">
    <property type="entry name" value="P-loop containing nucleoside triphosphate hydrolases"/>
    <property type="match status" value="1"/>
</dbReference>
<comment type="caution">
    <text evidence="12">The sequence shown here is derived from an EMBL/GenBank/DDBJ whole genome shotgun (WGS) entry which is preliminary data.</text>
</comment>
<protein>
    <recommendedName>
        <fullName evidence="3 9">DNA repair protein RecN</fullName>
    </recommendedName>
    <alternativeName>
        <fullName evidence="8 9">Recombination protein N</fullName>
    </alternativeName>
</protein>
<feature type="domain" description="RecF/RecN/SMC N-terminal" evidence="11">
    <location>
        <begin position="2"/>
        <end position="503"/>
    </location>
</feature>
<evidence type="ECO:0000259" key="11">
    <source>
        <dbReference type="Pfam" id="PF02463"/>
    </source>
</evidence>
<dbReference type="Pfam" id="PF02463">
    <property type="entry name" value="SMC_N"/>
    <property type="match status" value="1"/>
</dbReference>
<keyword evidence="5 9" id="KW-0227">DNA damage</keyword>
<keyword evidence="6" id="KW-0067">ATP-binding</keyword>
<evidence type="ECO:0000256" key="7">
    <source>
        <dbReference type="ARBA" id="ARBA00023204"/>
    </source>
</evidence>
<evidence type="ECO:0000256" key="2">
    <source>
        <dbReference type="ARBA" id="ARBA00009441"/>
    </source>
</evidence>
<evidence type="ECO:0000256" key="4">
    <source>
        <dbReference type="ARBA" id="ARBA00022741"/>
    </source>
</evidence>
<keyword evidence="10" id="KW-0175">Coiled coil</keyword>
<name>A0ABS4G901_9CLOT</name>
<reference evidence="12 13" key="1">
    <citation type="submission" date="2021-03" db="EMBL/GenBank/DDBJ databases">
        <title>Genomic Encyclopedia of Type Strains, Phase IV (KMG-IV): sequencing the most valuable type-strain genomes for metagenomic binning, comparative biology and taxonomic classification.</title>
        <authorList>
            <person name="Goeker M."/>
        </authorList>
    </citation>
    <scope>NUCLEOTIDE SEQUENCE [LARGE SCALE GENOMIC DNA]</scope>
    <source>
        <strain evidence="12 13">DSM 6139</strain>
    </source>
</reference>
<dbReference type="CDD" id="cd03241">
    <property type="entry name" value="ABC_RecN"/>
    <property type="match status" value="2"/>
</dbReference>
<feature type="coiled-coil region" evidence="10">
    <location>
        <begin position="267"/>
        <end position="301"/>
    </location>
</feature>
<evidence type="ECO:0000256" key="8">
    <source>
        <dbReference type="ARBA" id="ARBA00033408"/>
    </source>
</evidence>
<evidence type="ECO:0000256" key="10">
    <source>
        <dbReference type="SAM" id="Coils"/>
    </source>
</evidence>
<organism evidence="12 13">
    <name type="scientific">Youngiibacter multivorans</name>
    <dbReference type="NCBI Taxonomy" id="937251"/>
    <lineage>
        <taxon>Bacteria</taxon>
        <taxon>Bacillati</taxon>
        <taxon>Bacillota</taxon>
        <taxon>Clostridia</taxon>
        <taxon>Eubacteriales</taxon>
        <taxon>Clostridiaceae</taxon>
        <taxon>Youngiibacter</taxon>
    </lineage>
</organism>
<dbReference type="RefSeq" id="WP_209460926.1">
    <property type="nucleotide sequence ID" value="NZ_JAGGKC010000039.1"/>
</dbReference>
<dbReference type="InterPro" id="IPR027417">
    <property type="entry name" value="P-loop_NTPase"/>
</dbReference>
<evidence type="ECO:0000313" key="13">
    <source>
        <dbReference type="Proteomes" id="UP001519271"/>
    </source>
</evidence>
<dbReference type="InterPro" id="IPR003395">
    <property type="entry name" value="RecF/RecN/SMC_N"/>
</dbReference>